<feature type="non-terminal residue" evidence="1">
    <location>
        <position position="1"/>
    </location>
</feature>
<accession>A0AA86RVP5</accession>
<gene>
    <name evidence="1" type="ORF">AYBTSS11_LOCUS1946</name>
</gene>
<protein>
    <submittedName>
        <fullName evidence="1">Uncharacterized protein</fullName>
    </submittedName>
</protein>
<proteinExistence type="predicted"/>
<keyword evidence="2" id="KW-1185">Reference proteome</keyword>
<dbReference type="EMBL" id="OY731398">
    <property type="protein sequence ID" value="CAJ1852361.1"/>
    <property type="molecule type" value="Genomic_DNA"/>
</dbReference>
<dbReference type="Proteomes" id="UP001189624">
    <property type="component" value="Chromosome 1"/>
</dbReference>
<reference evidence="1" key="1">
    <citation type="submission" date="2023-10" db="EMBL/GenBank/DDBJ databases">
        <authorList>
            <person name="Domelevo Entfellner J.-B."/>
        </authorList>
    </citation>
    <scope>NUCLEOTIDE SEQUENCE</scope>
</reference>
<dbReference type="Gramene" id="rna-AYBTSS11_LOCUS1946">
    <property type="protein sequence ID" value="CAJ1852361.1"/>
    <property type="gene ID" value="gene-AYBTSS11_LOCUS1946"/>
</dbReference>
<organism evidence="1 2">
    <name type="scientific">Sphenostylis stenocarpa</name>
    <dbReference type="NCBI Taxonomy" id="92480"/>
    <lineage>
        <taxon>Eukaryota</taxon>
        <taxon>Viridiplantae</taxon>
        <taxon>Streptophyta</taxon>
        <taxon>Embryophyta</taxon>
        <taxon>Tracheophyta</taxon>
        <taxon>Spermatophyta</taxon>
        <taxon>Magnoliopsida</taxon>
        <taxon>eudicotyledons</taxon>
        <taxon>Gunneridae</taxon>
        <taxon>Pentapetalae</taxon>
        <taxon>rosids</taxon>
        <taxon>fabids</taxon>
        <taxon>Fabales</taxon>
        <taxon>Fabaceae</taxon>
        <taxon>Papilionoideae</taxon>
        <taxon>50 kb inversion clade</taxon>
        <taxon>NPAAA clade</taxon>
        <taxon>indigoferoid/millettioid clade</taxon>
        <taxon>Phaseoleae</taxon>
        <taxon>Sphenostylis</taxon>
    </lineage>
</organism>
<sequence>CRPDPVDGKRVLSFVRKLQKHPLFLQSFLKRNETKRFQAYKNMQSLLCTWLQPVTTFIRKTKHENS</sequence>
<name>A0AA86RVP5_9FABA</name>
<evidence type="ECO:0000313" key="1">
    <source>
        <dbReference type="EMBL" id="CAJ1852361.1"/>
    </source>
</evidence>
<dbReference type="AlphaFoldDB" id="A0AA86RVP5"/>
<evidence type="ECO:0000313" key="2">
    <source>
        <dbReference type="Proteomes" id="UP001189624"/>
    </source>
</evidence>